<dbReference type="PANTHER" id="PTHR37089">
    <property type="entry name" value="PROTEIN U-RELATED"/>
    <property type="match status" value="1"/>
</dbReference>
<dbReference type="InterPro" id="IPR007893">
    <property type="entry name" value="Spore_coat_U/FanG"/>
</dbReference>
<evidence type="ECO:0000313" key="3">
    <source>
        <dbReference type="EMBL" id="ESK37303.1"/>
    </source>
</evidence>
<dbReference type="SMR" id="V2T4I6"/>
<gene>
    <name evidence="3" type="ORF">P256_02358</name>
</gene>
<dbReference type="SMART" id="SM00972">
    <property type="entry name" value="SCPU"/>
    <property type="match status" value="1"/>
</dbReference>
<keyword evidence="4" id="KW-1185">Reference proteome</keyword>
<name>V2T4I6_9GAMM</name>
<feature type="domain" description="Spore coat protein U/FanG" evidence="2">
    <location>
        <begin position="24"/>
        <end position="168"/>
    </location>
</feature>
<dbReference type="HOGENOM" id="CLU_103262_1_1_6"/>
<dbReference type="AlphaFoldDB" id="V2T4I6"/>
<dbReference type="PATRIC" id="fig|1392540.3.peg.2277"/>
<feature type="signal peptide" evidence="1">
    <location>
        <begin position="1"/>
        <end position="21"/>
    </location>
</feature>
<reference evidence="3 4" key="1">
    <citation type="submission" date="2013-10" db="EMBL/GenBank/DDBJ databases">
        <title>The Genome Sequence of Acinetobacter nectaris CIP 110549.</title>
        <authorList>
            <consortium name="The Broad Institute Genomics Platform"/>
            <consortium name="The Broad Institute Genome Sequencing Center for Infectious Disease"/>
            <person name="Cerqueira G."/>
            <person name="Feldgarden M."/>
            <person name="Courvalin P."/>
            <person name="Grillot-Courvalin C."/>
            <person name="Clermont D."/>
            <person name="Rocha E."/>
            <person name="Yoon E.-J."/>
            <person name="Nemec A."/>
            <person name="Young S.K."/>
            <person name="Zeng Q."/>
            <person name="Gargeya S."/>
            <person name="Fitzgerald M."/>
            <person name="Abouelleil A."/>
            <person name="Alvarado L."/>
            <person name="Berlin A.M."/>
            <person name="Chapman S.B."/>
            <person name="Gainer-Dewar J."/>
            <person name="Goldberg J."/>
            <person name="Gnerre S."/>
            <person name="Griggs A."/>
            <person name="Gujja S."/>
            <person name="Hansen M."/>
            <person name="Howarth C."/>
            <person name="Imamovic A."/>
            <person name="Ireland A."/>
            <person name="Larimer J."/>
            <person name="McCowan C."/>
            <person name="Murphy C."/>
            <person name="Pearson M."/>
            <person name="Poon T.W."/>
            <person name="Priest M."/>
            <person name="Roberts A."/>
            <person name="Saif S."/>
            <person name="Shea T."/>
            <person name="Sykes S."/>
            <person name="Wortman J."/>
            <person name="Nusbaum C."/>
            <person name="Birren B."/>
        </authorList>
    </citation>
    <scope>NUCLEOTIDE SEQUENCE [LARGE SCALE GENOMIC DNA]</scope>
    <source>
        <strain evidence="3 4">CIP 110549</strain>
    </source>
</reference>
<protein>
    <recommendedName>
        <fullName evidence="2">Spore coat protein U/FanG domain-containing protein</fullName>
    </recommendedName>
</protein>
<evidence type="ECO:0000259" key="2">
    <source>
        <dbReference type="Pfam" id="PF05229"/>
    </source>
</evidence>
<accession>V2T4I6</accession>
<feature type="chain" id="PRO_5004709449" description="Spore coat protein U/FanG domain-containing protein" evidence="1">
    <location>
        <begin position="22"/>
        <end position="171"/>
    </location>
</feature>
<evidence type="ECO:0000313" key="4">
    <source>
        <dbReference type="Proteomes" id="UP000023785"/>
    </source>
</evidence>
<proteinExistence type="predicted"/>
<dbReference type="Pfam" id="PF05229">
    <property type="entry name" value="SCPU"/>
    <property type="match status" value="1"/>
</dbReference>
<evidence type="ECO:0000256" key="1">
    <source>
        <dbReference type="SAM" id="SignalP"/>
    </source>
</evidence>
<dbReference type="eggNOG" id="COG5430">
    <property type="taxonomic scope" value="Bacteria"/>
</dbReference>
<organism evidence="3 4">
    <name type="scientific">Acinetobacter nectaris CIP 110549</name>
    <dbReference type="NCBI Taxonomy" id="1392540"/>
    <lineage>
        <taxon>Bacteria</taxon>
        <taxon>Pseudomonadati</taxon>
        <taxon>Pseudomonadota</taxon>
        <taxon>Gammaproteobacteria</taxon>
        <taxon>Moraxellales</taxon>
        <taxon>Moraxellaceae</taxon>
        <taxon>Acinetobacter</taxon>
    </lineage>
</organism>
<dbReference type="InterPro" id="IPR053167">
    <property type="entry name" value="Spore_coat_component"/>
</dbReference>
<comment type="caution">
    <text evidence="3">The sequence shown here is derived from an EMBL/GenBank/DDBJ whole genome shotgun (WGS) entry which is preliminary data.</text>
</comment>
<sequence>MKKTISCIISLGSCIAVHSYAGSATGTLNVSATVVPTCMINTSPTGTPTNAALNFGQIDSLTKDFKRDTSTGGTQISVLCNNSTAWQVSLDGGQNSSQSQRRMGNGKSEFIPYSLYSDSGYSKAIGIGTKDLTGTGTGDLQSLNVYGLIAAGTPIPSAGSYADTVTMTITY</sequence>
<keyword evidence="1" id="KW-0732">Signal</keyword>
<dbReference type="EMBL" id="AYER01000010">
    <property type="protein sequence ID" value="ESK37303.1"/>
    <property type="molecule type" value="Genomic_DNA"/>
</dbReference>
<dbReference type="Proteomes" id="UP000023785">
    <property type="component" value="Unassembled WGS sequence"/>
</dbReference>
<dbReference type="RefSeq" id="WP_023273968.1">
    <property type="nucleotide sequence ID" value="NZ_KI530736.1"/>
</dbReference>
<dbReference type="STRING" id="1392540.P256_02358"/>
<dbReference type="OrthoDB" id="8588792at2"/>